<sequence length="806" mass="92464">MSLFGLLLCLSFGFVHALVNFTNSALYDINDFRGVKEVHIPKCDSGCLIFAATTGDEFEQFPDGLDPYANNLFVTNNDNGEQHSIARLAQQRDNFQRKIPLTIITHGNISVVNSNQEQLRKTVFTIVLYVVQKNRADQLSYEVYDAFYTRGTTFKPQSDIVTFLSAYNFRVQSPPSTQSNEATVRLIGFDNALDNNVDGCPYAYKTPNTPTFVGFSIMANAPIVSLVIGKKEALSLQTDYVFNSVRDLSIDGFFTSPGWNGCAKPNNGGFQSFRTPDDLMSDSYLLQNHINNFTVTMDILPNFDSKHQLNVTEGNDLRKIYVVSGTQQQQLVFPNTHYLINDFQNMRSDQGFIVRYTSTVNSRISTTTSYASTLNQSLGCLLPLALLLMVLSEITGTLNFLNPQPDDDISDRLHYYYTTTFLLLTAVLVSLKMFGGRPIECWLPAEYKSNWEDYTEMYCWARSTYFVPIEEELPDWVPFFFVLVAAMFYAPCLIWRLMYTTSGIRLKCIMGFANDKANVQPATRRSNIQGLSAHLFSIFKHRFRCNSQQSFCQRLLNLRFYEAFLTYLYIFIKCLFLANVLFQMYLINKFLQTEAYGIYGFGVIMDLLGGHAWKESANFPVVTYCDLQIRVLGNVQRHTIQCVLVINIFTEKIFIALWMWYTLLAVITFTSIMSWVFTSLPFGQRKKFIIRRLELADVDFRRHSYDAELDEFVRDYVKMDGIFVLRMILIHSGVLVCTEVVDYMWEQYLAQIGERGKFSEVHTLERAAAARFDMEKDNNSKNVALYRKTAMLVPLVSREDSREGHD</sequence>
<keyword evidence="4" id="KW-1003">Cell membrane</keyword>
<dbReference type="PANTHER" id="PTHR11893:SF44">
    <property type="entry name" value="INNEXIN"/>
    <property type="match status" value="1"/>
</dbReference>
<organism evidence="13 14">
    <name type="scientific">Pristionchus pacificus</name>
    <name type="common">Parasitic nematode worm</name>
    <dbReference type="NCBI Taxonomy" id="54126"/>
    <lineage>
        <taxon>Eukaryota</taxon>
        <taxon>Metazoa</taxon>
        <taxon>Ecdysozoa</taxon>
        <taxon>Nematoda</taxon>
        <taxon>Chromadorea</taxon>
        <taxon>Rhabditida</taxon>
        <taxon>Rhabditina</taxon>
        <taxon>Diplogasteromorpha</taxon>
        <taxon>Diplogasteroidea</taxon>
        <taxon>Neodiplogasteridae</taxon>
        <taxon>Pristionchus</taxon>
    </lineage>
</organism>
<evidence type="ECO:0000256" key="8">
    <source>
        <dbReference type="ARBA" id="ARBA00022989"/>
    </source>
</evidence>
<dbReference type="GO" id="GO:0005886">
    <property type="term" value="C:plasma membrane"/>
    <property type="evidence" value="ECO:0000318"/>
    <property type="project" value="GO_Central"/>
</dbReference>
<comment type="subcellular location">
    <subcellularLocation>
        <location evidence="1">Cell junction</location>
        <location evidence="1">Gap junction</location>
    </subcellularLocation>
    <subcellularLocation>
        <location evidence="2 12">Cell membrane</location>
        <topology evidence="2 12">Multi-pass membrane protein</topology>
    </subcellularLocation>
</comment>
<evidence type="ECO:0000313" key="13">
    <source>
        <dbReference type="EnsemblMetazoa" id="PPA08455.1"/>
    </source>
</evidence>
<keyword evidence="8 12" id="KW-1133">Transmembrane helix</keyword>
<evidence type="ECO:0000256" key="11">
    <source>
        <dbReference type="ARBA" id="ARBA00023303"/>
    </source>
</evidence>
<dbReference type="Proteomes" id="UP000005239">
    <property type="component" value="Unassembled WGS sequence"/>
</dbReference>
<evidence type="ECO:0000256" key="9">
    <source>
        <dbReference type="ARBA" id="ARBA00023065"/>
    </source>
</evidence>
<evidence type="ECO:0000256" key="3">
    <source>
        <dbReference type="ARBA" id="ARBA00022448"/>
    </source>
</evidence>
<evidence type="ECO:0000256" key="4">
    <source>
        <dbReference type="ARBA" id="ARBA00022475"/>
    </source>
</evidence>
<gene>
    <name evidence="13" type="primary">WBGene00098009</name>
    <name evidence="12" type="synonym">inx</name>
</gene>
<evidence type="ECO:0000256" key="5">
    <source>
        <dbReference type="ARBA" id="ARBA00022692"/>
    </source>
</evidence>
<dbReference type="Pfam" id="PF00876">
    <property type="entry name" value="Innexin"/>
    <property type="match status" value="1"/>
</dbReference>
<evidence type="ECO:0000256" key="10">
    <source>
        <dbReference type="ARBA" id="ARBA00023136"/>
    </source>
</evidence>
<accession>A0A8R1YBI9</accession>
<name>A0A2A6B5D6_PRIPA</name>
<dbReference type="OrthoDB" id="5867527at2759"/>
<dbReference type="PRINTS" id="PR01262">
    <property type="entry name" value="INNEXIN"/>
</dbReference>
<dbReference type="PROSITE" id="PS51013">
    <property type="entry name" value="PANNEXIN"/>
    <property type="match status" value="1"/>
</dbReference>
<comment type="caution">
    <text evidence="12">Lacks conserved residue(s) required for the propagation of feature annotation.</text>
</comment>
<dbReference type="GO" id="GO:0034220">
    <property type="term" value="P:monoatomic ion transmembrane transport"/>
    <property type="evidence" value="ECO:0007669"/>
    <property type="project" value="UniProtKB-KW"/>
</dbReference>
<feature type="transmembrane region" description="Helical" evidence="12">
    <location>
        <begin position="381"/>
        <end position="401"/>
    </location>
</feature>
<feature type="transmembrane region" description="Helical" evidence="12">
    <location>
        <begin position="476"/>
        <end position="497"/>
    </location>
</feature>
<dbReference type="InterPro" id="IPR000990">
    <property type="entry name" value="Innexin"/>
</dbReference>
<evidence type="ECO:0000256" key="1">
    <source>
        <dbReference type="ARBA" id="ARBA00004610"/>
    </source>
</evidence>
<feature type="transmembrane region" description="Helical" evidence="12">
    <location>
        <begin position="564"/>
        <end position="587"/>
    </location>
</feature>
<dbReference type="GO" id="GO:0005243">
    <property type="term" value="F:gap junction channel activity"/>
    <property type="evidence" value="ECO:0000318"/>
    <property type="project" value="GO_Central"/>
</dbReference>
<evidence type="ECO:0000256" key="7">
    <source>
        <dbReference type="ARBA" id="ARBA00022949"/>
    </source>
</evidence>
<evidence type="ECO:0000256" key="2">
    <source>
        <dbReference type="ARBA" id="ARBA00004651"/>
    </source>
</evidence>
<protein>
    <recommendedName>
        <fullName evidence="12">Innexin</fullName>
    </recommendedName>
</protein>
<evidence type="ECO:0000256" key="6">
    <source>
        <dbReference type="ARBA" id="ARBA00022868"/>
    </source>
</evidence>
<feature type="transmembrane region" description="Helical" evidence="12">
    <location>
        <begin position="413"/>
        <end position="434"/>
    </location>
</feature>
<keyword evidence="6" id="KW-0303">Gap junction</keyword>
<keyword evidence="14" id="KW-1185">Reference proteome</keyword>
<feature type="transmembrane region" description="Helical" evidence="12">
    <location>
        <begin position="658"/>
        <end position="682"/>
    </location>
</feature>
<accession>A0A2A6B5D6</accession>
<dbReference type="EnsemblMetazoa" id="PPA08455.1">
    <property type="protein sequence ID" value="PPA08455.1"/>
    <property type="gene ID" value="WBGene00098009"/>
</dbReference>
<dbReference type="GO" id="GO:0005921">
    <property type="term" value="C:gap junction"/>
    <property type="evidence" value="ECO:0000318"/>
    <property type="project" value="GO_Central"/>
</dbReference>
<keyword evidence="10 12" id="KW-0472">Membrane</keyword>
<keyword evidence="11 12" id="KW-0407">Ion channel</keyword>
<proteinExistence type="inferred from homology"/>
<evidence type="ECO:0000313" key="14">
    <source>
        <dbReference type="Proteomes" id="UP000005239"/>
    </source>
</evidence>
<keyword evidence="9 12" id="KW-0406">Ion transport</keyword>
<keyword evidence="3 12" id="KW-0813">Transport</keyword>
<evidence type="ECO:0000256" key="12">
    <source>
        <dbReference type="RuleBase" id="RU010713"/>
    </source>
</evidence>
<comment type="function">
    <text evidence="12">Structural component of the gap junctions.</text>
</comment>
<reference evidence="13" key="2">
    <citation type="submission" date="2022-06" db="UniProtKB">
        <authorList>
            <consortium name="EnsemblMetazoa"/>
        </authorList>
    </citation>
    <scope>IDENTIFICATION</scope>
    <source>
        <strain evidence="13">PS312</strain>
    </source>
</reference>
<dbReference type="PANTHER" id="PTHR11893">
    <property type="entry name" value="INNEXIN"/>
    <property type="match status" value="1"/>
</dbReference>
<keyword evidence="7" id="KW-0965">Cell junction</keyword>
<keyword evidence="5 12" id="KW-0812">Transmembrane</keyword>
<comment type="similarity">
    <text evidence="12">Belongs to the pannexin family.</text>
</comment>
<dbReference type="AlphaFoldDB" id="A0A2A6B5D6"/>
<reference evidence="14" key="1">
    <citation type="journal article" date="2008" name="Nat. Genet.">
        <title>The Pristionchus pacificus genome provides a unique perspective on nematode lifestyle and parasitism.</title>
        <authorList>
            <person name="Dieterich C."/>
            <person name="Clifton S.W."/>
            <person name="Schuster L.N."/>
            <person name="Chinwalla A."/>
            <person name="Delehaunty K."/>
            <person name="Dinkelacker I."/>
            <person name="Fulton L."/>
            <person name="Fulton R."/>
            <person name="Godfrey J."/>
            <person name="Minx P."/>
            <person name="Mitreva M."/>
            <person name="Roeseler W."/>
            <person name="Tian H."/>
            <person name="Witte H."/>
            <person name="Yang S.P."/>
            <person name="Wilson R.K."/>
            <person name="Sommer R.J."/>
        </authorList>
    </citation>
    <scope>NUCLEOTIDE SEQUENCE [LARGE SCALE GENOMIC DNA]</scope>
    <source>
        <strain evidence="14">PS312</strain>
    </source>
</reference>